<dbReference type="AlphaFoldDB" id="A0A0A9C5I0"/>
<reference evidence="2" key="2">
    <citation type="journal article" date="2015" name="Data Brief">
        <title>Shoot transcriptome of the giant reed, Arundo donax.</title>
        <authorList>
            <person name="Barrero R.A."/>
            <person name="Guerrero F.D."/>
            <person name="Moolhuijzen P."/>
            <person name="Goolsby J.A."/>
            <person name="Tidwell J."/>
            <person name="Bellgard S.E."/>
            <person name="Bellgard M.I."/>
        </authorList>
    </citation>
    <scope>NUCLEOTIDE SEQUENCE</scope>
    <source>
        <tissue evidence="2">Shoot tissue taken approximately 20 cm above the soil surface</tissue>
    </source>
</reference>
<accession>A0A0A9C5I0</accession>
<evidence type="ECO:0000313" key="2">
    <source>
        <dbReference type="EMBL" id="JAD66777.1"/>
    </source>
</evidence>
<dbReference type="EMBL" id="GBRH01231118">
    <property type="protein sequence ID" value="JAD66777.1"/>
    <property type="molecule type" value="Transcribed_RNA"/>
</dbReference>
<reference evidence="2" key="1">
    <citation type="submission" date="2014-09" db="EMBL/GenBank/DDBJ databases">
        <authorList>
            <person name="Magalhaes I.L.F."/>
            <person name="Oliveira U."/>
            <person name="Santos F.R."/>
            <person name="Vidigal T.H.D.A."/>
            <person name="Brescovit A.D."/>
            <person name="Santos A.J."/>
        </authorList>
    </citation>
    <scope>NUCLEOTIDE SEQUENCE</scope>
    <source>
        <tissue evidence="2">Shoot tissue taken approximately 20 cm above the soil surface</tissue>
    </source>
</reference>
<feature type="compositionally biased region" description="Basic residues" evidence="1">
    <location>
        <begin position="11"/>
        <end position="20"/>
    </location>
</feature>
<sequence length="45" mass="5222">MEGAVVQSRRSSSRWRRKHMATTARVALQGDGEGALARRMHRRWD</sequence>
<protein>
    <submittedName>
        <fullName evidence="2">Uncharacterized protein</fullName>
    </submittedName>
</protein>
<name>A0A0A9C5I0_ARUDO</name>
<evidence type="ECO:0000256" key="1">
    <source>
        <dbReference type="SAM" id="MobiDB-lite"/>
    </source>
</evidence>
<proteinExistence type="predicted"/>
<organism evidence="2">
    <name type="scientific">Arundo donax</name>
    <name type="common">Giant reed</name>
    <name type="synonym">Donax arundinaceus</name>
    <dbReference type="NCBI Taxonomy" id="35708"/>
    <lineage>
        <taxon>Eukaryota</taxon>
        <taxon>Viridiplantae</taxon>
        <taxon>Streptophyta</taxon>
        <taxon>Embryophyta</taxon>
        <taxon>Tracheophyta</taxon>
        <taxon>Spermatophyta</taxon>
        <taxon>Magnoliopsida</taxon>
        <taxon>Liliopsida</taxon>
        <taxon>Poales</taxon>
        <taxon>Poaceae</taxon>
        <taxon>PACMAD clade</taxon>
        <taxon>Arundinoideae</taxon>
        <taxon>Arundineae</taxon>
        <taxon>Arundo</taxon>
    </lineage>
</organism>
<feature type="region of interest" description="Disordered" evidence="1">
    <location>
        <begin position="1"/>
        <end position="22"/>
    </location>
</feature>